<dbReference type="AlphaFoldDB" id="A0A3M2LWZ9"/>
<dbReference type="EMBL" id="RFFJ01000045">
    <property type="protein sequence ID" value="RMI41440.1"/>
    <property type="molecule type" value="Genomic_DNA"/>
</dbReference>
<evidence type="ECO:0000313" key="1">
    <source>
        <dbReference type="EMBL" id="RMI41440.1"/>
    </source>
</evidence>
<sequence>MEPITAIAIAGVGLVAKGALESAGEEAGRAGWGGGERLLTRLRARFRGDAEAEAALGRVQRAPEDEQARETLQRMLLTHLTRDPDFAAEVRELVREAGQVERLGGQVNAVSIKNAQVFNEKVEIKGSWNIL</sequence>
<keyword evidence="2" id="KW-1185">Reference proteome</keyword>
<organism evidence="1 2">
    <name type="scientific">Streptomyces triticirhizae</name>
    <dbReference type="NCBI Taxonomy" id="2483353"/>
    <lineage>
        <taxon>Bacteria</taxon>
        <taxon>Bacillati</taxon>
        <taxon>Actinomycetota</taxon>
        <taxon>Actinomycetes</taxon>
        <taxon>Kitasatosporales</taxon>
        <taxon>Streptomycetaceae</taxon>
        <taxon>Streptomyces</taxon>
    </lineage>
</organism>
<accession>A0A3M2LWZ9</accession>
<gene>
    <name evidence="1" type="ORF">EBN88_10990</name>
</gene>
<dbReference type="RefSeq" id="WP_122183637.1">
    <property type="nucleotide sequence ID" value="NZ_RFFJ01000045.1"/>
</dbReference>
<evidence type="ECO:0000313" key="2">
    <source>
        <dbReference type="Proteomes" id="UP000278673"/>
    </source>
</evidence>
<reference evidence="1 2" key="1">
    <citation type="submission" date="2018-10" db="EMBL/GenBank/DDBJ databases">
        <title>Isolation, diversity and antifungal activity of actinobacteria from wheat.</title>
        <authorList>
            <person name="Han C."/>
        </authorList>
    </citation>
    <scope>NUCLEOTIDE SEQUENCE [LARGE SCALE GENOMIC DNA]</scope>
    <source>
        <strain evidence="1 2">NEAU-YY642</strain>
    </source>
</reference>
<proteinExistence type="predicted"/>
<name>A0A3M2LWZ9_9ACTN</name>
<protein>
    <submittedName>
        <fullName evidence="1">Uncharacterized protein</fullName>
    </submittedName>
</protein>
<dbReference type="Proteomes" id="UP000278673">
    <property type="component" value="Unassembled WGS sequence"/>
</dbReference>
<comment type="caution">
    <text evidence="1">The sequence shown here is derived from an EMBL/GenBank/DDBJ whole genome shotgun (WGS) entry which is preliminary data.</text>
</comment>